<dbReference type="AlphaFoldDB" id="A0A1M4WV41"/>
<comment type="subcellular location">
    <subcellularLocation>
        <location evidence="1">Cell outer membrane</location>
        <topology evidence="1">Multi-pass membrane protein</topology>
    </subcellularLocation>
</comment>
<dbReference type="InterPro" id="IPR045743">
    <property type="entry name" value="DUF6089"/>
</dbReference>
<keyword evidence="8" id="KW-0998">Cell outer membrane</keyword>
<proteinExistence type="predicted"/>
<dbReference type="Gene3D" id="2.40.160.20">
    <property type="match status" value="1"/>
</dbReference>
<dbReference type="SUPFAM" id="SSF103088">
    <property type="entry name" value="OmpA-like"/>
    <property type="match status" value="1"/>
</dbReference>
<evidence type="ECO:0000256" key="1">
    <source>
        <dbReference type="ARBA" id="ARBA00004571"/>
    </source>
</evidence>
<dbReference type="OrthoDB" id="1522982at2"/>
<dbReference type="SUPFAM" id="SSF103647">
    <property type="entry name" value="TSP type-3 repeat"/>
    <property type="match status" value="1"/>
</dbReference>
<feature type="coiled-coil region" evidence="10">
    <location>
        <begin position="249"/>
        <end position="284"/>
    </location>
</feature>
<evidence type="ECO:0000256" key="11">
    <source>
        <dbReference type="SAM" id="SignalP"/>
    </source>
</evidence>
<dbReference type="PROSITE" id="PS51123">
    <property type="entry name" value="OMPA_2"/>
    <property type="match status" value="1"/>
</dbReference>
<feature type="chain" id="PRO_5013359095" evidence="11">
    <location>
        <begin position="24"/>
        <end position="450"/>
    </location>
</feature>
<dbReference type="Pfam" id="PF00691">
    <property type="entry name" value="OmpA"/>
    <property type="match status" value="1"/>
</dbReference>
<dbReference type="STRING" id="288992.SAMN04488522_1011396"/>
<dbReference type="InterPro" id="IPR036737">
    <property type="entry name" value="OmpA-like_sf"/>
</dbReference>
<dbReference type="CDD" id="cd07185">
    <property type="entry name" value="OmpA_C-like"/>
    <property type="match status" value="1"/>
</dbReference>
<keyword evidence="6" id="KW-0626">Porin</keyword>
<evidence type="ECO:0000256" key="6">
    <source>
        <dbReference type="ARBA" id="ARBA00023114"/>
    </source>
</evidence>
<keyword evidence="5" id="KW-0406">Ion transport</keyword>
<sequence>MKSNITKAAMVVALLGVSSQLFAQDTAPETTGRFGKKEFRTWSIGGHAGVLSSNTIFNGPQRDFEAAKESLGYGGYIKKQILPSLGLQLDVLAGKVKGLRAFDTFDANDRPVYHANTSFETSLEWSAALNAVYNVANISINRENAVLIPYVKAGVGYMSSGARVTDGAITESRGFKDGYFIPVGAGFKLGIAKGINLDFGYDVNFTKTAEFDGYNSGNGKFDKFSYGHAGLEFALGSKSKPQLQNYSSLANLRNQSAEESADLRRALSTAEQNAKRDKEAMEAKYAQEMGDDDGDGVANKFDKCPGTPSGTIVDGAGCTLKAAPAIIREKIIVTEADKKVVNEAIRDLEFDLGKATIRAKSYPTLNRVAALLVEKNFSLKLAGHTDNTGKMALNLRLSKDRAEAIKAYLVSQGANASRIEATGYGPNQPIATNKTAAGRQKNRRVEFSLF</sequence>
<evidence type="ECO:0000256" key="7">
    <source>
        <dbReference type="ARBA" id="ARBA00023136"/>
    </source>
</evidence>
<dbReference type="InterPro" id="IPR006665">
    <property type="entry name" value="OmpA-like"/>
</dbReference>
<accession>A0A1M4WV41</accession>
<dbReference type="GO" id="GO:0015288">
    <property type="term" value="F:porin activity"/>
    <property type="evidence" value="ECO:0007669"/>
    <property type="project" value="UniProtKB-KW"/>
</dbReference>
<dbReference type="GO" id="GO:0005509">
    <property type="term" value="F:calcium ion binding"/>
    <property type="evidence" value="ECO:0007669"/>
    <property type="project" value="InterPro"/>
</dbReference>
<dbReference type="PRINTS" id="PR01021">
    <property type="entry name" value="OMPADOMAIN"/>
</dbReference>
<dbReference type="GO" id="GO:0046930">
    <property type="term" value="C:pore complex"/>
    <property type="evidence" value="ECO:0007669"/>
    <property type="project" value="UniProtKB-KW"/>
</dbReference>
<name>A0A1M4WV41_9SPHI</name>
<evidence type="ECO:0000256" key="10">
    <source>
        <dbReference type="SAM" id="Coils"/>
    </source>
</evidence>
<dbReference type="Pfam" id="PF19573">
    <property type="entry name" value="DUF6089"/>
    <property type="match status" value="1"/>
</dbReference>
<dbReference type="InterPro" id="IPR011250">
    <property type="entry name" value="OMP/PagP_B-barrel"/>
</dbReference>
<evidence type="ECO:0000313" key="13">
    <source>
        <dbReference type="EMBL" id="SHE85109.1"/>
    </source>
</evidence>
<organism evidence="13 14">
    <name type="scientific">Pedobacter caeni</name>
    <dbReference type="NCBI Taxonomy" id="288992"/>
    <lineage>
        <taxon>Bacteria</taxon>
        <taxon>Pseudomonadati</taxon>
        <taxon>Bacteroidota</taxon>
        <taxon>Sphingobacteriia</taxon>
        <taxon>Sphingobacteriales</taxon>
        <taxon>Sphingobacteriaceae</taxon>
        <taxon>Pedobacter</taxon>
    </lineage>
</organism>
<dbReference type="GO" id="GO:0006811">
    <property type="term" value="P:monoatomic ion transport"/>
    <property type="evidence" value="ECO:0007669"/>
    <property type="project" value="UniProtKB-KW"/>
</dbReference>
<dbReference type="PANTHER" id="PTHR30329:SF21">
    <property type="entry name" value="LIPOPROTEIN YIAD-RELATED"/>
    <property type="match status" value="1"/>
</dbReference>
<keyword evidence="14" id="KW-1185">Reference proteome</keyword>
<evidence type="ECO:0000259" key="12">
    <source>
        <dbReference type="PROSITE" id="PS51123"/>
    </source>
</evidence>
<dbReference type="GO" id="GO:0009279">
    <property type="term" value="C:cell outer membrane"/>
    <property type="evidence" value="ECO:0007669"/>
    <property type="project" value="UniProtKB-SubCell"/>
</dbReference>
<evidence type="ECO:0000256" key="5">
    <source>
        <dbReference type="ARBA" id="ARBA00023065"/>
    </source>
</evidence>
<dbReference type="EMBL" id="FQUQ01000001">
    <property type="protein sequence ID" value="SHE85109.1"/>
    <property type="molecule type" value="Genomic_DNA"/>
</dbReference>
<feature type="signal peptide" evidence="11">
    <location>
        <begin position="1"/>
        <end position="23"/>
    </location>
</feature>
<dbReference type="InterPro" id="IPR050330">
    <property type="entry name" value="Bact_OuterMem_StrucFunc"/>
</dbReference>
<dbReference type="PANTHER" id="PTHR30329">
    <property type="entry name" value="STATOR ELEMENT OF FLAGELLAR MOTOR COMPLEX"/>
    <property type="match status" value="1"/>
</dbReference>
<evidence type="ECO:0000313" key="14">
    <source>
        <dbReference type="Proteomes" id="UP000184287"/>
    </source>
</evidence>
<dbReference type="Proteomes" id="UP000184287">
    <property type="component" value="Unassembled WGS sequence"/>
</dbReference>
<evidence type="ECO:0000256" key="3">
    <source>
        <dbReference type="ARBA" id="ARBA00022452"/>
    </source>
</evidence>
<keyword evidence="11" id="KW-0732">Signal</keyword>
<gene>
    <name evidence="13" type="ORF">SAMN04488522_1011396</name>
</gene>
<evidence type="ECO:0000256" key="4">
    <source>
        <dbReference type="ARBA" id="ARBA00022692"/>
    </source>
</evidence>
<reference evidence="14" key="1">
    <citation type="submission" date="2016-11" db="EMBL/GenBank/DDBJ databases">
        <authorList>
            <person name="Varghese N."/>
            <person name="Submissions S."/>
        </authorList>
    </citation>
    <scope>NUCLEOTIDE SEQUENCE [LARGE SCALE GENOMIC DNA]</scope>
    <source>
        <strain evidence="14">DSM 16990</strain>
    </source>
</reference>
<evidence type="ECO:0000256" key="8">
    <source>
        <dbReference type="ARBA" id="ARBA00023237"/>
    </source>
</evidence>
<keyword evidence="2" id="KW-0813">Transport</keyword>
<protein>
    <submittedName>
        <fullName evidence="13">OmpA-OmpF porin, OOP family</fullName>
    </submittedName>
</protein>
<keyword evidence="4" id="KW-0812">Transmembrane</keyword>
<feature type="domain" description="OmpA-like" evidence="12">
    <location>
        <begin position="337"/>
        <end position="450"/>
    </location>
</feature>
<keyword evidence="3" id="KW-1134">Transmembrane beta strand</keyword>
<dbReference type="Gene3D" id="3.30.1330.60">
    <property type="entry name" value="OmpA-like domain"/>
    <property type="match status" value="1"/>
</dbReference>
<evidence type="ECO:0000256" key="2">
    <source>
        <dbReference type="ARBA" id="ARBA00022448"/>
    </source>
</evidence>
<evidence type="ECO:0000256" key="9">
    <source>
        <dbReference type="PROSITE-ProRule" id="PRU00473"/>
    </source>
</evidence>
<keyword evidence="10" id="KW-0175">Coiled coil</keyword>
<dbReference type="InterPro" id="IPR028974">
    <property type="entry name" value="TSP_type-3_rpt"/>
</dbReference>
<dbReference type="RefSeq" id="WP_073229042.1">
    <property type="nucleotide sequence ID" value="NZ_FQUQ01000001.1"/>
</dbReference>
<dbReference type="SUPFAM" id="SSF56925">
    <property type="entry name" value="OMPA-like"/>
    <property type="match status" value="1"/>
</dbReference>
<dbReference type="InterPro" id="IPR006664">
    <property type="entry name" value="OMP_bac"/>
</dbReference>
<keyword evidence="7 9" id="KW-0472">Membrane</keyword>